<dbReference type="EMBL" id="PGGS01000606">
    <property type="protein sequence ID" value="PNH02732.1"/>
    <property type="molecule type" value="Genomic_DNA"/>
</dbReference>
<proteinExistence type="predicted"/>
<dbReference type="Gene3D" id="3.30.470.30">
    <property type="entry name" value="DNA ligase/mRNA capping enzyme"/>
    <property type="match status" value="1"/>
</dbReference>
<evidence type="ECO:0008006" key="3">
    <source>
        <dbReference type="Google" id="ProtNLM"/>
    </source>
</evidence>
<accession>A0A2J7ZR43</accession>
<dbReference type="SUPFAM" id="SSF56091">
    <property type="entry name" value="DNA ligase/mRNA capping enzyme, catalytic domain"/>
    <property type="match status" value="1"/>
</dbReference>
<dbReference type="Proteomes" id="UP000236333">
    <property type="component" value="Unassembled WGS sequence"/>
</dbReference>
<evidence type="ECO:0000313" key="2">
    <source>
        <dbReference type="Proteomes" id="UP000236333"/>
    </source>
</evidence>
<name>A0A2J7ZR43_9CHLO</name>
<comment type="caution">
    <text evidence="1">The sequence shown here is derived from an EMBL/GenBank/DDBJ whole genome shotgun (WGS) entry which is preliminary data.</text>
</comment>
<reference evidence="1 2" key="1">
    <citation type="journal article" date="2017" name="Mol. Biol. Evol.">
        <title>The 4-celled Tetrabaena socialis nuclear genome reveals the essential components for genetic control of cell number at the origin of multicellularity in the volvocine lineage.</title>
        <authorList>
            <person name="Featherston J."/>
            <person name="Arakaki Y."/>
            <person name="Hanschen E.R."/>
            <person name="Ferris P.J."/>
            <person name="Michod R.E."/>
            <person name="Olson B.J.S.C."/>
            <person name="Nozaki H."/>
            <person name="Durand P.M."/>
        </authorList>
    </citation>
    <scope>NUCLEOTIDE SEQUENCE [LARGE SCALE GENOMIC DNA]</scope>
    <source>
        <strain evidence="1 2">NIES-571</strain>
    </source>
</reference>
<protein>
    <recommendedName>
        <fullName evidence="3">mRNA capping enzyme adenylation domain-containing protein</fullName>
    </recommendedName>
</protein>
<gene>
    <name evidence="1" type="ORF">TSOC_011268</name>
</gene>
<keyword evidence="2" id="KW-1185">Reference proteome</keyword>
<sequence>MHVGQIAFCDGVGYNVKSDEDKTRISDELKTFGISVLARQFEKFGSNGSNKVIHASPHLLSLRTHGNPYYLYLTTVNGVTQCIFIDKKIQQGYFQPRMILAKLWFGSDLFSGTIFDGEMVRCNNDEWIFIMNDILVDRGVLLSNVNLVRRVNRVYEILSTSFVPDGMDPCRLQVKRYFQYAALDAMVTDFLPSLPYSVRGITFKSMYLKFRDILFDFRDDAEIQQGRDNMRSKRTKLAQGIKPPEPELPVEVRPFEVKKTNLPDVYELIDPKHRTKEVACIPTLSVSKGMRALFDKTGVADSIVMRCMLHDRFKRWVPVLSLEASK</sequence>
<dbReference type="OrthoDB" id="555801at2759"/>
<organism evidence="1 2">
    <name type="scientific">Tetrabaena socialis</name>
    <dbReference type="NCBI Taxonomy" id="47790"/>
    <lineage>
        <taxon>Eukaryota</taxon>
        <taxon>Viridiplantae</taxon>
        <taxon>Chlorophyta</taxon>
        <taxon>core chlorophytes</taxon>
        <taxon>Chlorophyceae</taxon>
        <taxon>CS clade</taxon>
        <taxon>Chlamydomonadales</taxon>
        <taxon>Tetrabaenaceae</taxon>
        <taxon>Tetrabaena</taxon>
    </lineage>
</organism>
<dbReference type="AlphaFoldDB" id="A0A2J7ZR43"/>
<evidence type="ECO:0000313" key="1">
    <source>
        <dbReference type="EMBL" id="PNH02732.1"/>
    </source>
</evidence>